<dbReference type="GO" id="GO:0004497">
    <property type="term" value="F:monooxygenase activity"/>
    <property type="evidence" value="ECO:0007669"/>
    <property type="project" value="UniProtKB-KW"/>
</dbReference>
<comment type="similarity">
    <text evidence="1">Belongs to the paxM FAD-dependent monooxygenase family.</text>
</comment>
<dbReference type="SUPFAM" id="SSF54373">
    <property type="entry name" value="FAD-linked reductases, C-terminal domain"/>
    <property type="match status" value="1"/>
</dbReference>
<name>A0A8H7DXS1_9EURO</name>
<keyword evidence="3" id="KW-0274">FAD</keyword>
<dbReference type="EMBL" id="JAACFV010000188">
    <property type="protein sequence ID" value="KAF7503259.1"/>
    <property type="molecule type" value="Genomic_DNA"/>
</dbReference>
<dbReference type="PANTHER" id="PTHR13789:SF307">
    <property type="entry name" value="HYDROXYLASE, PUTATIVE (AFU_ORTHOLOGUE AFUA_2G04330)-RELATED"/>
    <property type="match status" value="1"/>
</dbReference>
<evidence type="ECO:0000256" key="5">
    <source>
        <dbReference type="ARBA" id="ARBA00023033"/>
    </source>
</evidence>
<feature type="domain" description="FAD-binding" evidence="6">
    <location>
        <begin position="4"/>
        <end position="353"/>
    </location>
</feature>
<dbReference type="SUPFAM" id="SSF51905">
    <property type="entry name" value="FAD/NAD(P)-binding domain"/>
    <property type="match status" value="1"/>
</dbReference>
<evidence type="ECO:0000313" key="7">
    <source>
        <dbReference type="EMBL" id="KAF7503259.1"/>
    </source>
</evidence>
<reference evidence="7" key="1">
    <citation type="submission" date="2020-02" db="EMBL/GenBank/DDBJ databases">
        <authorList>
            <person name="Palmer J.M."/>
        </authorList>
    </citation>
    <scope>NUCLEOTIDE SEQUENCE</scope>
    <source>
        <strain evidence="7">EPUS1.4</strain>
        <tissue evidence="7">Thallus</tissue>
    </source>
</reference>
<evidence type="ECO:0000256" key="1">
    <source>
        <dbReference type="ARBA" id="ARBA00007992"/>
    </source>
</evidence>
<evidence type="ECO:0000259" key="6">
    <source>
        <dbReference type="Pfam" id="PF01494"/>
    </source>
</evidence>
<dbReference type="PANTHER" id="PTHR13789">
    <property type="entry name" value="MONOOXYGENASE"/>
    <property type="match status" value="1"/>
</dbReference>
<dbReference type="AlphaFoldDB" id="A0A8H7DXS1"/>
<comment type="caution">
    <text evidence="7">The sequence shown here is derived from an EMBL/GenBank/DDBJ whole genome shotgun (WGS) entry which is preliminary data.</text>
</comment>
<evidence type="ECO:0000256" key="2">
    <source>
        <dbReference type="ARBA" id="ARBA00022630"/>
    </source>
</evidence>
<dbReference type="InterPro" id="IPR050493">
    <property type="entry name" value="FAD-dep_Monooxygenase_BioMet"/>
</dbReference>
<sequence>MSVGLAGLSTAVALARRGHSVLVLESTSELLHVGAGVALTSATRRWYESEGVLQPNEEACVALDGIELRNWATGDLITKTAANPVGKQNAIHHGDLQLALLSRAQTLPNIEIQMDARVVDIDIEATSITTSSGEQHTADLIVAADGIRSTIKPYVCPPEAAKAVPTNDAAYRFTLPRQLLELQSTSDDSSGADQDALLGLIQRPWASRWDGPGKHVVVYPIRNHQLLNIVLIHPDREDQAEESWTSMADKSHVTEDFRGWDPRLQKLIELAPQKVPNFRLFVHEVCPAWHKGHTVLLGDACHAMLPYLGQGVAQAVEDATALTTVLSLIESPSQIPLALQAFETSRKERVAEIQAATYQAQTKLHLKDAEAQRIRDDDRKAAGQQKQNSDVVQMQQQYWVWDAAEVAARVLRGLLV</sequence>
<keyword evidence="8" id="KW-1185">Reference proteome</keyword>
<dbReference type="OrthoDB" id="16820at2759"/>
<evidence type="ECO:0000313" key="8">
    <source>
        <dbReference type="Proteomes" id="UP000606974"/>
    </source>
</evidence>
<keyword evidence="2" id="KW-0285">Flavoprotein</keyword>
<protein>
    <recommendedName>
        <fullName evidence="6">FAD-binding domain-containing protein</fullName>
    </recommendedName>
</protein>
<evidence type="ECO:0000256" key="3">
    <source>
        <dbReference type="ARBA" id="ARBA00022827"/>
    </source>
</evidence>
<dbReference type="GO" id="GO:0071949">
    <property type="term" value="F:FAD binding"/>
    <property type="evidence" value="ECO:0007669"/>
    <property type="project" value="InterPro"/>
</dbReference>
<dbReference type="InterPro" id="IPR036188">
    <property type="entry name" value="FAD/NAD-bd_sf"/>
</dbReference>
<organism evidence="7 8">
    <name type="scientific">Endocarpon pusillum</name>
    <dbReference type="NCBI Taxonomy" id="364733"/>
    <lineage>
        <taxon>Eukaryota</taxon>
        <taxon>Fungi</taxon>
        <taxon>Dikarya</taxon>
        <taxon>Ascomycota</taxon>
        <taxon>Pezizomycotina</taxon>
        <taxon>Eurotiomycetes</taxon>
        <taxon>Chaetothyriomycetidae</taxon>
        <taxon>Verrucariales</taxon>
        <taxon>Verrucariaceae</taxon>
        <taxon>Endocarpon</taxon>
    </lineage>
</organism>
<dbReference type="Gene3D" id="3.50.50.60">
    <property type="entry name" value="FAD/NAD(P)-binding domain"/>
    <property type="match status" value="1"/>
</dbReference>
<gene>
    <name evidence="7" type="ORF">GJ744_004050</name>
</gene>
<dbReference type="PRINTS" id="PR00420">
    <property type="entry name" value="RNGMNOXGNASE"/>
</dbReference>
<dbReference type="Proteomes" id="UP000606974">
    <property type="component" value="Unassembled WGS sequence"/>
</dbReference>
<proteinExistence type="inferred from homology"/>
<evidence type="ECO:0000256" key="4">
    <source>
        <dbReference type="ARBA" id="ARBA00023002"/>
    </source>
</evidence>
<dbReference type="Pfam" id="PF01494">
    <property type="entry name" value="FAD_binding_3"/>
    <property type="match status" value="1"/>
</dbReference>
<keyword evidence="5" id="KW-0503">Monooxygenase</keyword>
<accession>A0A8H7DXS1</accession>
<keyword evidence="4" id="KW-0560">Oxidoreductase</keyword>
<dbReference type="InterPro" id="IPR002938">
    <property type="entry name" value="FAD-bd"/>
</dbReference>